<accession>A0ABR2CM16</accession>
<proteinExistence type="predicted"/>
<dbReference type="EMBL" id="JBBPBM010000048">
    <property type="protein sequence ID" value="KAK8520698.1"/>
    <property type="molecule type" value="Genomic_DNA"/>
</dbReference>
<evidence type="ECO:0000313" key="2">
    <source>
        <dbReference type="Proteomes" id="UP001472677"/>
    </source>
</evidence>
<name>A0ABR2CM16_9ROSI</name>
<evidence type="ECO:0008006" key="3">
    <source>
        <dbReference type="Google" id="ProtNLM"/>
    </source>
</evidence>
<comment type="caution">
    <text evidence="1">The sequence shown here is derived from an EMBL/GenBank/DDBJ whole genome shotgun (WGS) entry which is preliminary data.</text>
</comment>
<organism evidence="1 2">
    <name type="scientific">Hibiscus sabdariffa</name>
    <name type="common">roselle</name>
    <dbReference type="NCBI Taxonomy" id="183260"/>
    <lineage>
        <taxon>Eukaryota</taxon>
        <taxon>Viridiplantae</taxon>
        <taxon>Streptophyta</taxon>
        <taxon>Embryophyta</taxon>
        <taxon>Tracheophyta</taxon>
        <taxon>Spermatophyta</taxon>
        <taxon>Magnoliopsida</taxon>
        <taxon>eudicotyledons</taxon>
        <taxon>Gunneridae</taxon>
        <taxon>Pentapetalae</taxon>
        <taxon>rosids</taxon>
        <taxon>malvids</taxon>
        <taxon>Malvales</taxon>
        <taxon>Malvaceae</taxon>
        <taxon>Malvoideae</taxon>
        <taxon>Hibiscus</taxon>
    </lineage>
</organism>
<reference evidence="1 2" key="1">
    <citation type="journal article" date="2024" name="G3 (Bethesda)">
        <title>Genome assembly of Hibiscus sabdariffa L. provides insights into metabolisms of medicinal natural products.</title>
        <authorList>
            <person name="Kim T."/>
        </authorList>
    </citation>
    <scope>NUCLEOTIDE SEQUENCE [LARGE SCALE GENOMIC DNA]</scope>
    <source>
        <strain evidence="1">TK-2024</strain>
        <tissue evidence="1">Old leaves</tissue>
    </source>
</reference>
<evidence type="ECO:0000313" key="1">
    <source>
        <dbReference type="EMBL" id="KAK8520698.1"/>
    </source>
</evidence>
<keyword evidence="2" id="KW-1185">Reference proteome</keyword>
<gene>
    <name evidence="1" type="ORF">V6N12_004627</name>
</gene>
<dbReference type="Proteomes" id="UP001472677">
    <property type="component" value="Unassembled WGS sequence"/>
</dbReference>
<sequence length="125" mass="13582">MEESLIARSRMLAQEMAAASVSQRLSGSELCAFHNIAHIYQLLSEDWVVTIDYIERAHNKLTNLLVKRAYGIAGKLHVFMDPPAFIHDCFYEEQSMVAGNCVNPHLGIGLGGLVHVGGASSNGIG</sequence>
<protein>
    <recommendedName>
        <fullName evidence="3">RNase H type-1 domain-containing protein</fullName>
    </recommendedName>
</protein>